<evidence type="ECO:0000313" key="2">
    <source>
        <dbReference type="EMBL" id="EFX62335.1"/>
    </source>
</evidence>
<name>E9I0Z6_DAPPU</name>
<evidence type="ECO:0000256" key="1">
    <source>
        <dbReference type="SAM" id="MobiDB-lite"/>
    </source>
</evidence>
<dbReference type="EMBL" id="GL733660">
    <property type="protein sequence ID" value="EFX62335.1"/>
    <property type="molecule type" value="Genomic_DNA"/>
</dbReference>
<keyword evidence="3" id="KW-1185">Reference proteome</keyword>
<evidence type="ECO:0000313" key="3">
    <source>
        <dbReference type="Proteomes" id="UP000000305"/>
    </source>
</evidence>
<protein>
    <submittedName>
        <fullName evidence="2">Uncharacterized protein</fullName>
    </submittedName>
</protein>
<dbReference type="KEGG" id="dpx:DAPPUDRAFT_301469"/>
<organism evidence="2 3">
    <name type="scientific">Daphnia pulex</name>
    <name type="common">Water flea</name>
    <dbReference type="NCBI Taxonomy" id="6669"/>
    <lineage>
        <taxon>Eukaryota</taxon>
        <taxon>Metazoa</taxon>
        <taxon>Ecdysozoa</taxon>
        <taxon>Arthropoda</taxon>
        <taxon>Crustacea</taxon>
        <taxon>Branchiopoda</taxon>
        <taxon>Diplostraca</taxon>
        <taxon>Cladocera</taxon>
        <taxon>Anomopoda</taxon>
        <taxon>Daphniidae</taxon>
        <taxon>Daphnia</taxon>
    </lineage>
</organism>
<dbReference type="AlphaFoldDB" id="E9I0Z6"/>
<dbReference type="HOGENOM" id="CLU_1108029_0_0_1"/>
<reference evidence="2 3" key="1">
    <citation type="journal article" date="2011" name="Science">
        <title>The ecoresponsive genome of Daphnia pulex.</title>
        <authorList>
            <person name="Colbourne J.K."/>
            <person name="Pfrender M.E."/>
            <person name="Gilbert D."/>
            <person name="Thomas W.K."/>
            <person name="Tucker A."/>
            <person name="Oakley T.H."/>
            <person name="Tokishita S."/>
            <person name="Aerts A."/>
            <person name="Arnold G.J."/>
            <person name="Basu M.K."/>
            <person name="Bauer D.J."/>
            <person name="Caceres C.E."/>
            <person name="Carmel L."/>
            <person name="Casola C."/>
            <person name="Choi J.H."/>
            <person name="Detter J.C."/>
            <person name="Dong Q."/>
            <person name="Dusheyko S."/>
            <person name="Eads B.D."/>
            <person name="Frohlich T."/>
            <person name="Geiler-Samerotte K.A."/>
            <person name="Gerlach D."/>
            <person name="Hatcher P."/>
            <person name="Jogdeo S."/>
            <person name="Krijgsveld J."/>
            <person name="Kriventseva E.V."/>
            <person name="Kultz D."/>
            <person name="Laforsch C."/>
            <person name="Lindquist E."/>
            <person name="Lopez J."/>
            <person name="Manak J.R."/>
            <person name="Muller J."/>
            <person name="Pangilinan J."/>
            <person name="Patwardhan R.P."/>
            <person name="Pitluck S."/>
            <person name="Pritham E.J."/>
            <person name="Rechtsteiner A."/>
            <person name="Rho M."/>
            <person name="Rogozin I.B."/>
            <person name="Sakarya O."/>
            <person name="Salamov A."/>
            <person name="Schaack S."/>
            <person name="Shapiro H."/>
            <person name="Shiga Y."/>
            <person name="Skalitzky C."/>
            <person name="Smith Z."/>
            <person name="Souvorov A."/>
            <person name="Sung W."/>
            <person name="Tang Z."/>
            <person name="Tsuchiya D."/>
            <person name="Tu H."/>
            <person name="Vos H."/>
            <person name="Wang M."/>
            <person name="Wolf Y.I."/>
            <person name="Yamagata H."/>
            <person name="Yamada T."/>
            <person name="Ye Y."/>
            <person name="Shaw J.R."/>
            <person name="Andrews J."/>
            <person name="Crease T.J."/>
            <person name="Tang H."/>
            <person name="Lucas S.M."/>
            <person name="Robertson H.M."/>
            <person name="Bork P."/>
            <person name="Koonin E.V."/>
            <person name="Zdobnov E.M."/>
            <person name="Grigoriev I.V."/>
            <person name="Lynch M."/>
            <person name="Boore J.L."/>
        </authorList>
    </citation>
    <scope>NUCLEOTIDE SEQUENCE [LARGE SCALE GENOMIC DNA]</scope>
</reference>
<accession>E9I0Z6</accession>
<dbReference type="InParanoid" id="E9I0Z6"/>
<gene>
    <name evidence="2" type="ORF">DAPPUDRAFT_301469</name>
</gene>
<dbReference type="Proteomes" id="UP000000305">
    <property type="component" value="Unassembled WGS sequence"/>
</dbReference>
<feature type="region of interest" description="Disordered" evidence="1">
    <location>
        <begin position="187"/>
        <end position="208"/>
    </location>
</feature>
<proteinExistence type="predicted"/>
<sequence>MGYRVVFQNRIYQKFPRMEGFKDLYQTVDGRVFIERSEEIDEAARKGLYCAWDLVNVTEGGIALEVAHCNSTPTSEPSCGHVVTPLIQQVHYFFRAAKIALCSLRDIFPGFLKNDVLSVYAALHQSYAPNMVLNFDDFYHKRAAAIRFLRKQTKPWSTSQDLDMEMEWEEERHPGFRALLEGIRARNERQEEEGDPEPGNEQPLVEEPQHVRVVREAGEQYALARGEVFQKVVIFIQTRDGVVKRARINRN</sequence>
<dbReference type="PhylomeDB" id="E9I0Z6"/>